<evidence type="ECO:0000313" key="1">
    <source>
        <dbReference type="EMBL" id="CAD8421163.1"/>
    </source>
</evidence>
<dbReference type="AlphaFoldDB" id="A0A7S0CGA5"/>
<protein>
    <submittedName>
        <fullName evidence="1">Uncharacterized protein</fullName>
    </submittedName>
</protein>
<name>A0A7S0CGA5_9STRA</name>
<accession>A0A7S0CGA5</accession>
<proteinExistence type="predicted"/>
<gene>
    <name evidence="1" type="ORF">PINE0816_LOCUS17314</name>
</gene>
<dbReference type="EMBL" id="HBEL01037031">
    <property type="protein sequence ID" value="CAD8421163.1"/>
    <property type="molecule type" value="Transcribed_RNA"/>
</dbReference>
<sequence>MARTRCRSLHRCLKFLALLYCSKHRIRGQKLSRSYQASTERKKIFDRKLKNKNEKNKSGTNNDNIGILKAGKEFKSLVKQAGYNVVEGDIWFSSMDDCIHHNKDEQGVPLDDCFGIRKYLRRNQCQWKRGAFCE</sequence>
<organism evidence="1">
    <name type="scientific">Proboscia inermis</name>
    <dbReference type="NCBI Taxonomy" id="420281"/>
    <lineage>
        <taxon>Eukaryota</taxon>
        <taxon>Sar</taxon>
        <taxon>Stramenopiles</taxon>
        <taxon>Ochrophyta</taxon>
        <taxon>Bacillariophyta</taxon>
        <taxon>Coscinodiscophyceae</taxon>
        <taxon>Rhizosoleniophycidae</taxon>
        <taxon>Rhizosoleniales</taxon>
        <taxon>Rhizosoleniaceae</taxon>
        <taxon>Proboscia</taxon>
    </lineage>
</organism>
<reference evidence="1" key="1">
    <citation type="submission" date="2021-01" db="EMBL/GenBank/DDBJ databases">
        <authorList>
            <person name="Corre E."/>
            <person name="Pelletier E."/>
            <person name="Niang G."/>
            <person name="Scheremetjew M."/>
            <person name="Finn R."/>
            <person name="Kale V."/>
            <person name="Holt S."/>
            <person name="Cochrane G."/>
            <person name="Meng A."/>
            <person name="Brown T."/>
            <person name="Cohen L."/>
        </authorList>
    </citation>
    <scope>NUCLEOTIDE SEQUENCE</scope>
    <source>
        <strain evidence="1">CCAP1064/1</strain>
    </source>
</reference>